<keyword evidence="1" id="KW-0732">Signal</keyword>
<dbReference type="GO" id="GO:0009451">
    <property type="term" value="P:RNA modification"/>
    <property type="evidence" value="ECO:0007669"/>
    <property type="project" value="InterPro"/>
</dbReference>
<protein>
    <submittedName>
        <fullName evidence="2">PPR repeat</fullName>
    </submittedName>
</protein>
<dbReference type="Pfam" id="PF20431">
    <property type="entry name" value="E_motif"/>
    <property type="match status" value="1"/>
</dbReference>
<keyword evidence="3" id="KW-1185">Reference proteome</keyword>
<evidence type="ECO:0000256" key="1">
    <source>
        <dbReference type="SAM" id="SignalP"/>
    </source>
</evidence>
<dbReference type="PANTHER" id="PTHR47926:SF411">
    <property type="entry name" value="PENTATRICOPEPTIDE REPEAT-CONTAINING PROTEIN"/>
    <property type="match status" value="1"/>
</dbReference>
<dbReference type="OrthoDB" id="1910926at2759"/>
<proteinExistence type="predicted"/>
<dbReference type="GO" id="GO:0003723">
    <property type="term" value="F:RNA binding"/>
    <property type="evidence" value="ECO:0007669"/>
    <property type="project" value="InterPro"/>
</dbReference>
<dbReference type="InterPro" id="IPR046848">
    <property type="entry name" value="E_motif"/>
</dbReference>
<reference evidence="2" key="1">
    <citation type="submission" date="2022-05" db="EMBL/GenBank/DDBJ databases">
        <title>The Musa troglodytarum L. genome provides insights into the mechanism of non-climacteric behaviour and enrichment of carotenoids.</title>
        <authorList>
            <person name="Wang J."/>
        </authorList>
    </citation>
    <scope>NUCLEOTIDE SEQUENCE</scope>
    <source>
        <tissue evidence="2">Leaf</tissue>
    </source>
</reference>
<dbReference type="Proteomes" id="UP001055439">
    <property type="component" value="Chromosome 8"/>
</dbReference>
<gene>
    <name evidence="2" type="ORF">MUK42_35325</name>
</gene>
<organism evidence="2 3">
    <name type="scientific">Musa troglodytarum</name>
    <name type="common">fe'i banana</name>
    <dbReference type="NCBI Taxonomy" id="320322"/>
    <lineage>
        <taxon>Eukaryota</taxon>
        <taxon>Viridiplantae</taxon>
        <taxon>Streptophyta</taxon>
        <taxon>Embryophyta</taxon>
        <taxon>Tracheophyta</taxon>
        <taxon>Spermatophyta</taxon>
        <taxon>Magnoliopsida</taxon>
        <taxon>Liliopsida</taxon>
        <taxon>Zingiberales</taxon>
        <taxon>Musaceae</taxon>
        <taxon>Musa</taxon>
    </lineage>
</organism>
<feature type="signal peptide" evidence="1">
    <location>
        <begin position="1"/>
        <end position="19"/>
    </location>
</feature>
<dbReference type="AlphaFoldDB" id="A0A9E7HNW4"/>
<dbReference type="InterPro" id="IPR046960">
    <property type="entry name" value="PPR_At4g14850-like_plant"/>
</dbReference>
<dbReference type="PANTHER" id="PTHR47926">
    <property type="entry name" value="PENTATRICOPEPTIDE REPEAT-CONTAINING PROTEIN"/>
    <property type="match status" value="1"/>
</dbReference>
<dbReference type="EMBL" id="CP097510">
    <property type="protein sequence ID" value="URE36886.1"/>
    <property type="molecule type" value="Genomic_DNA"/>
</dbReference>
<name>A0A9E7HNW4_9LILI</name>
<evidence type="ECO:0000313" key="3">
    <source>
        <dbReference type="Proteomes" id="UP001055439"/>
    </source>
</evidence>
<evidence type="ECO:0000313" key="2">
    <source>
        <dbReference type="EMBL" id="URE36886.1"/>
    </source>
</evidence>
<accession>A0A9E7HNW4</accession>
<sequence length="80" mass="8688">MPMKPKLAILGALLSACRAQNDLELGELVAKKIESLCQCKGGADVLLSSIYADQQRWHGVVSVREAARKDANKPPAQSWI</sequence>
<feature type="chain" id="PRO_5039243503" evidence="1">
    <location>
        <begin position="20"/>
        <end position="80"/>
    </location>
</feature>
<dbReference type="PROSITE" id="PS51257">
    <property type="entry name" value="PROKAR_LIPOPROTEIN"/>
    <property type="match status" value="1"/>
</dbReference>